<dbReference type="AlphaFoldDB" id="A0A2A9ERG3"/>
<organism evidence="2 3">
    <name type="scientific">Georgenia soli</name>
    <dbReference type="NCBI Taxonomy" id="638953"/>
    <lineage>
        <taxon>Bacteria</taxon>
        <taxon>Bacillati</taxon>
        <taxon>Actinomycetota</taxon>
        <taxon>Actinomycetes</taxon>
        <taxon>Micrococcales</taxon>
        <taxon>Bogoriellaceae</taxon>
        <taxon>Georgenia</taxon>
    </lineage>
</organism>
<sequence length="112" mass="11473">MREPSTPRRPGWFAQLSPARKGWLLLGGGLLATAFLASAGVNSSVLAALLAVTMGIGLVLGLAPILSAGTPSTSAGALTPTRPVPARVGARAGARAFAKVPPSWEYYETFGR</sequence>
<dbReference type="EMBL" id="PDJI01000004">
    <property type="protein sequence ID" value="PFG41176.1"/>
    <property type="molecule type" value="Genomic_DNA"/>
</dbReference>
<keyword evidence="3" id="KW-1185">Reference proteome</keyword>
<evidence type="ECO:0000313" key="2">
    <source>
        <dbReference type="EMBL" id="PFG41176.1"/>
    </source>
</evidence>
<comment type="caution">
    <text evidence="2">The sequence shown here is derived from an EMBL/GenBank/DDBJ whole genome shotgun (WGS) entry which is preliminary data.</text>
</comment>
<keyword evidence="1" id="KW-0472">Membrane</keyword>
<evidence type="ECO:0000256" key="1">
    <source>
        <dbReference type="SAM" id="Phobius"/>
    </source>
</evidence>
<keyword evidence="1" id="KW-1133">Transmembrane helix</keyword>
<reference evidence="2 3" key="1">
    <citation type="submission" date="2017-10" db="EMBL/GenBank/DDBJ databases">
        <title>Sequencing the genomes of 1000 actinobacteria strains.</title>
        <authorList>
            <person name="Klenk H.-P."/>
        </authorList>
    </citation>
    <scope>NUCLEOTIDE SEQUENCE [LARGE SCALE GENOMIC DNA]</scope>
    <source>
        <strain evidence="2 3">DSM 21838</strain>
    </source>
</reference>
<dbReference type="OrthoDB" id="5149099at2"/>
<protein>
    <submittedName>
        <fullName evidence="2">Uncharacterized protein</fullName>
    </submittedName>
</protein>
<feature type="transmembrane region" description="Helical" evidence="1">
    <location>
        <begin position="21"/>
        <end position="39"/>
    </location>
</feature>
<gene>
    <name evidence="2" type="ORF">ATJ97_3724</name>
</gene>
<feature type="transmembrane region" description="Helical" evidence="1">
    <location>
        <begin position="45"/>
        <end position="66"/>
    </location>
</feature>
<name>A0A2A9ERG3_9MICO</name>
<proteinExistence type="predicted"/>
<dbReference type="RefSeq" id="WP_098484979.1">
    <property type="nucleotide sequence ID" value="NZ_PDJI01000004.1"/>
</dbReference>
<keyword evidence="1" id="KW-0812">Transmembrane</keyword>
<accession>A0A2A9ERG3</accession>
<evidence type="ECO:0000313" key="3">
    <source>
        <dbReference type="Proteomes" id="UP000222106"/>
    </source>
</evidence>
<dbReference type="Proteomes" id="UP000222106">
    <property type="component" value="Unassembled WGS sequence"/>
</dbReference>